<protein>
    <submittedName>
        <fullName evidence="2">Uncharacterized protein</fullName>
    </submittedName>
</protein>
<evidence type="ECO:0000256" key="1">
    <source>
        <dbReference type="SAM" id="SignalP"/>
    </source>
</evidence>
<feature type="chain" id="PRO_5036262832" evidence="1">
    <location>
        <begin position="26"/>
        <end position="130"/>
    </location>
</feature>
<keyword evidence="1" id="KW-0732">Signal</keyword>
<dbReference type="EMBL" id="HBUF01622903">
    <property type="protein sequence ID" value="CAG6781415.1"/>
    <property type="molecule type" value="Transcribed_RNA"/>
</dbReference>
<feature type="signal peptide" evidence="1">
    <location>
        <begin position="1"/>
        <end position="25"/>
    </location>
</feature>
<proteinExistence type="predicted"/>
<evidence type="ECO:0000313" key="2">
    <source>
        <dbReference type="EMBL" id="CAG6781415.1"/>
    </source>
</evidence>
<organism evidence="2">
    <name type="scientific">Cacopsylla melanoneura</name>
    <dbReference type="NCBI Taxonomy" id="428564"/>
    <lineage>
        <taxon>Eukaryota</taxon>
        <taxon>Metazoa</taxon>
        <taxon>Ecdysozoa</taxon>
        <taxon>Arthropoda</taxon>
        <taxon>Hexapoda</taxon>
        <taxon>Insecta</taxon>
        <taxon>Pterygota</taxon>
        <taxon>Neoptera</taxon>
        <taxon>Paraneoptera</taxon>
        <taxon>Hemiptera</taxon>
        <taxon>Sternorrhyncha</taxon>
        <taxon>Psylloidea</taxon>
        <taxon>Psyllidae</taxon>
        <taxon>Psyllinae</taxon>
        <taxon>Cacopsylla</taxon>
    </lineage>
</organism>
<dbReference type="EMBL" id="HBUF01622902">
    <property type="protein sequence ID" value="CAG6781414.1"/>
    <property type="molecule type" value="Transcribed_RNA"/>
</dbReference>
<reference evidence="2" key="1">
    <citation type="submission" date="2021-05" db="EMBL/GenBank/DDBJ databases">
        <authorList>
            <person name="Alioto T."/>
            <person name="Alioto T."/>
            <person name="Gomez Garrido J."/>
        </authorList>
    </citation>
    <scope>NUCLEOTIDE SEQUENCE</scope>
</reference>
<dbReference type="AlphaFoldDB" id="A0A8D9BAT9"/>
<accession>A0A8D9BAT9</accession>
<sequence length="130" mass="14328">MTVKWTFNGYLLILVALLITHSVHSVKSSVIHASKSTTPLSSASDGSPHSNDGEGRVFYSGLGDLLMRVPFFPVTINVPDALSSVQGFFSYFFTPDDDKPEEPRDDMVLKLVKSALEITDIEDIGDELFF</sequence>
<dbReference type="EMBL" id="HBUF01468710">
    <property type="protein sequence ID" value="CAG6744516.1"/>
    <property type="molecule type" value="Transcribed_RNA"/>
</dbReference>
<name>A0A8D9BAT9_9HEMI</name>